<organism evidence="1 2">
    <name type="scientific">Dendrobium nobile</name>
    <name type="common">Orchid</name>
    <dbReference type="NCBI Taxonomy" id="94219"/>
    <lineage>
        <taxon>Eukaryota</taxon>
        <taxon>Viridiplantae</taxon>
        <taxon>Streptophyta</taxon>
        <taxon>Embryophyta</taxon>
        <taxon>Tracheophyta</taxon>
        <taxon>Spermatophyta</taxon>
        <taxon>Magnoliopsida</taxon>
        <taxon>Liliopsida</taxon>
        <taxon>Asparagales</taxon>
        <taxon>Orchidaceae</taxon>
        <taxon>Epidendroideae</taxon>
        <taxon>Malaxideae</taxon>
        <taxon>Dendrobiinae</taxon>
        <taxon>Dendrobium</taxon>
    </lineage>
</organism>
<evidence type="ECO:0000313" key="1">
    <source>
        <dbReference type="EMBL" id="KAI0529200.1"/>
    </source>
</evidence>
<proteinExistence type="predicted"/>
<gene>
    <name evidence="1" type="ORF">KFK09_001747</name>
</gene>
<protein>
    <recommendedName>
        <fullName evidence="3">Reverse transcriptase zinc-binding domain-containing protein</fullName>
    </recommendedName>
</protein>
<comment type="caution">
    <text evidence="1">The sequence shown here is derived from an EMBL/GenBank/DDBJ whole genome shotgun (WGS) entry which is preliminary data.</text>
</comment>
<reference evidence="1" key="1">
    <citation type="journal article" date="2022" name="Front. Genet.">
        <title>Chromosome-Scale Assembly of the Dendrobium nobile Genome Provides Insights Into the Molecular Mechanism of the Biosynthesis of the Medicinal Active Ingredient of Dendrobium.</title>
        <authorList>
            <person name="Xu Q."/>
            <person name="Niu S.-C."/>
            <person name="Li K.-L."/>
            <person name="Zheng P.-J."/>
            <person name="Zhang X.-J."/>
            <person name="Jia Y."/>
            <person name="Liu Y."/>
            <person name="Niu Y.-X."/>
            <person name="Yu L.-H."/>
            <person name="Chen D.-F."/>
            <person name="Zhang G.-Q."/>
        </authorList>
    </citation>
    <scope>NUCLEOTIDE SEQUENCE</scope>
    <source>
        <tissue evidence="1">Leaf</tissue>
    </source>
</reference>
<evidence type="ECO:0008006" key="3">
    <source>
        <dbReference type="Google" id="ProtNLM"/>
    </source>
</evidence>
<evidence type="ECO:0000313" key="2">
    <source>
        <dbReference type="Proteomes" id="UP000829196"/>
    </source>
</evidence>
<dbReference type="Proteomes" id="UP000829196">
    <property type="component" value="Unassembled WGS sequence"/>
</dbReference>
<dbReference type="AlphaFoldDB" id="A0A8T3C5U6"/>
<name>A0A8T3C5U6_DENNO</name>
<dbReference type="EMBL" id="JAGYWB010000002">
    <property type="protein sequence ID" value="KAI0529200.1"/>
    <property type="molecule type" value="Genomic_DNA"/>
</dbReference>
<dbReference type="OrthoDB" id="1739838at2759"/>
<accession>A0A8T3C5U6</accession>
<sequence length="196" mass="22993">MELWSDTQIWKPSLTWKVIHDGAKALRPIIRWKIGNGQCIDMLHDCWILDRKIALWPTFVNVDEVENVKVSMLLNDSFQWKEEEAERYFGKSMAERVMSINTGGGNGIDCAELIHSQMNLTITTMAYRAKYGGTEYQYSWMNKLKLHPRESFFWWRLLRDAIPTNFWLSRRGLRMSPSVRRVVVGRRPVITVLLSV</sequence>
<keyword evidence="2" id="KW-1185">Reference proteome</keyword>